<dbReference type="Gene3D" id="3.50.50.60">
    <property type="entry name" value="FAD/NAD(P)-binding domain"/>
    <property type="match status" value="2"/>
</dbReference>
<dbReference type="Gene3D" id="3.30.390.30">
    <property type="match status" value="1"/>
</dbReference>
<dbReference type="InterPro" id="IPR016156">
    <property type="entry name" value="FAD/NAD-linked_Rdtase_dimer_sf"/>
</dbReference>
<evidence type="ECO:0000259" key="5">
    <source>
        <dbReference type="Pfam" id="PF07992"/>
    </source>
</evidence>
<dbReference type="InterPro" id="IPR036188">
    <property type="entry name" value="FAD/NAD-bd_sf"/>
</dbReference>
<organism evidence="6 7">
    <name type="scientific">Paracoccus haematequi</name>
    <dbReference type="NCBI Taxonomy" id="2491866"/>
    <lineage>
        <taxon>Bacteria</taxon>
        <taxon>Pseudomonadati</taxon>
        <taxon>Pseudomonadota</taxon>
        <taxon>Alphaproteobacteria</taxon>
        <taxon>Rhodobacterales</taxon>
        <taxon>Paracoccaceae</taxon>
        <taxon>Paracoccus</taxon>
    </lineage>
</organism>
<dbReference type="GO" id="GO:0050660">
    <property type="term" value="F:flavin adenine dinucleotide binding"/>
    <property type="evidence" value="ECO:0007669"/>
    <property type="project" value="TreeGrafter"/>
</dbReference>
<dbReference type="EMBL" id="UZWE01000036">
    <property type="protein sequence ID" value="VDS09512.1"/>
    <property type="molecule type" value="Genomic_DNA"/>
</dbReference>
<feature type="domain" description="Pyridine nucleotide-disulphide oxidoreductase dimerisation" evidence="4">
    <location>
        <begin position="346"/>
        <end position="444"/>
    </location>
</feature>
<evidence type="ECO:0000313" key="6">
    <source>
        <dbReference type="EMBL" id="VDS09512.1"/>
    </source>
</evidence>
<evidence type="ECO:0000256" key="3">
    <source>
        <dbReference type="ARBA" id="ARBA00022827"/>
    </source>
</evidence>
<dbReference type="PANTHER" id="PTHR43014:SF4">
    <property type="entry name" value="PYRIDINE NUCLEOTIDE-DISULFIDE OXIDOREDUCTASE RCLA-RELATED"/>
    <property type="match status" value="1"/>
</dbReference>
<gene>
    <name evidence="6" type="primary">pdhD</name>
    <name evidence="6" type="ORF">PARHAE_02715</name>
</gene>
<evidence type="ECO:0000259" key="4">
    <source>
        <dbReference type="Pfam" id="PF02852"/>
    </source>
</evidence>
<dbReference type="AlphaFoldDB" id="A0A3S4DCT3"/>
<accession>A0A3S4DCT3</accession>
<keyword evidence="6" id="KW-0560">Oxidoreductase</keyword>
<dbReference type="SUPFAM" id="SSF55424">
    <property type="entry name" value="FAD/NAD-linked reductases, dimerisation (C-terminal) domain"/>
    <property type="match status" value="1"/>
</dbReference>
<name>A0A3S4DCT3_9RHOB</name>
<evidence type="ECO:0000313" key="7">
    <source>
        <dbReference type="Proteomes" id="UP000270743"/>
    </source>
</evidence>
<feature type="domain" description="FAD/NAD(P)-binding" evidence="5">
    <location>
        <begin position="11"/>
        <end position="310"/>
    </location>
</feature>
<dbReference type="GO" id="GO:0004148">
    <property type="term" value="F:dihydrolipoyl dehydrogenase (NADH) activity"/>
    <property type="evidence" value="ECO:0007669"/>
    <property type="project" value="UniProtKB-EC"/>
</dbReference>
<sequence>MTDTSADLTCDVAIIGAGTAGLAAERAARRAGARTLLIDDGFGGTLCATTGCMPSKLLIAAAQAHADLDKARLMGIDIPAAQVDGSRVMQRLRAERDRFAAATRKGFEDIPDGIRIDSRARFAAPDRLELGDGRQVAARAVVIATGSRPVIPGPYRDLGPRVMTNETIFEMQDLPASMAVIGAGPLGAELAQAFARLRVRVALFDEGDRLVKIRCDRIHEVFRDVYSRDVALHLGCAPEPQAKDDGIRLSWDGQHQDFDCVLVATGRAPKLEGLNLEAAGLALDDKGVPDFDRKTLQCGSRAIFIAGDADADAPVLHEASLEGAIAGANAARYPDMTPADRPPLFTITFTDPPVAAIGAGPKDCALNGFADYSDQGRARIEASNQGMLRLGADAQGRLIGADLAVPGADHLAHLLVAAIMNGSTARDLLDVPFYHPTLEEGLKPALREICKAAGLELSAARDSGNPPGA</sequence>
<dbReference type="PANTHER" id="PTHR43014">
    <property type="entry name" value="MERCURIC REDUCTASE"/>
    <property type="match status" value="1"/>
</dbReference>
<dbReference type="EC" id="1.8.1.4" evidence="6"/>
<dbReference type="NCBIfam" id="NF004939">
    <property type="entry name" value="PRK06292.1-1"/>
    <property type="match status" value="1"/>
</dbReference>
<dbReference type="PRINTS" id="PR00411">
    <property type="entry name" value="PNDRDTASEI"/>
</dbReference>
<protein>
    <submittedName>
        <fullName evidence="6">Dihydrolipoyl dehydrogenase</fullName>
        <ecNumber evidence="6">1.8.1.4</ecNumber>
    </submittedName>
</protein>
<dbReference type="InterPro" id="IPR023753">
    <property type="entry name" value="FAD/NAD-binding_dom"/>
</dbReference>
<dbReference type="Pfam" id="PF07992">
    <property type="entry name" value="Pyr_redox_2"/>
    <property type="match status" value="1"/>
</dbReference>
<reference evidence="6 7" key="1">
    <citation type="submission" date="2018-12" db="EMBL/GenBank/DDBJ databases">
        <authorList>
            <person name="Criscuolo A."/>
        </authorList>
    </citation>
    <scope>NUCLEOTIDE SEQUENCE [LARGE SCALE GENOMIC DNA]</scope>
    <source>
        <strain evidence="6">ACIP1116241</strain>
    </source>
</reference>
<dbReference type="InterPro" id="IPR004099">
    <property type="entry name" value="Pyr_nucl-diS_OxRdtase_dimer"/>
</dbReference>
<dbReference type="OrthoDB" id="9776382at2"/>
<evidence type="ECO:0000256" key="1">
    <source>
        <dbReference type="ARBA" id="ARBA00001974"/>
    </source>
</evidence>
<dbReference type="RefSeq" id="WP_126155134.1">
    <property type="nucleotide sequence ID" value="NZ_UZWE01000036.1"/>
</dbReference>
<proteinExistence type="predicted"/>
<dbReference type="Proteomes" id="UP000270743">
    <property type="component" value="Unassembled WGS sequence"/>
</dbReference>
<comment type="cofactor">
    <cofactor evidence="1">
        <name>FAD</name>
        <dbReference type="ChEBI" id="CHEBI:57692"/>
    </cofactor>
</comment>
<dbReference type="PRINTS" id="PR00368">
    <property type="entry name" value="FADPNR"/>
</dbReference>
<dbReference type="GO" id="GO:0003955">
    <property type="term" value="F:NAD(P)H dehydrogenase (quinone) activity"/>
    <property type="evidence" value="ECO:0007669"/>
    <property type="project" value="TreeGrafter"/>
</dbReference>
<dbReference type="Pfam" id="PF02852">
    <property type="entry name" value="Pyr_redox_dim"/>
    <property type="match status" value="1"/>
</dbReference>
<keyword evidence="3" id="KW-0274">FAD</keyword>
<dbReference type="SUPFAM" id="SSF51905">
    <property type="entry name" value="FAD/NAD(P)-binding domain"/>
    <property type="match status" value="1"/>
</dbReference>
<keyword evidence="7" id="KW-1185">Reference proteome</keyword>
<keyword evidence="2" id="KW-0285">Flavoprotein</keyword>
<evidence type="ECO:0000256" key="2">
    <source>
        <dbReference type="ARBA" id="ARBA00022630"/>
    </source>
</evidence>